<dbReference type="EMBL" id="CP104064">
    <property type="protein sequence ID" value="WAH37647.1"/>
    <property type="molecule type" value="Genomic_DNA"/>
</dbReference>
<dbReference type="Gene3D" id="2.40.33.20">
    <property type="entry name" value="PK beta-barrel domain-like"/>
    <property type="match status" value="1"/>
</dbReference>
<gene>
    <name evidence="2" type="ORF">NZD86_03715</name>
</gene>
<accession>A0ABY6Z439</accession>
<dbReference type="PANTHER" id="PTHR30212">
    <property type="entry name" value="PROTEIN YIIM"/>
    <property type="match status" value="1"/>
</dbReference>
<evidence type="ECO:0000313" key="2">
    <source>
        <dbReference type="EMBL" id="WAH37647.1"/>
    </source>
</evidence>
<dbReference type="SUPFAM" id="SSF50800">
    <property type="entry name" value="PK beta-barrel domain-like"/>
    <property type="match status" value="1"/>
</dbReference>
<keyword evidence="3" id="KW-1185">Reference proteome</keyword>
<proteinExistence type="predicted"/>
<sequence length="228" mass="25709">MYDTANEWARGIIVRVISVQVGQAKTYPLDEQGSRDNTWRSAFDKRPVNQSTRVEVHGLVGDEQADMKHHGGPDKAVLLYAFRHYDEWKSRYAALDLQPGAFGENLTVESLDETYVCVGDVFRVGDVVLEIAQPRIPCWKISKRWREETLADAVRSSGKTGWYARVKEAGTVKAGDALERLHHPFPQFTIARLNDLLFHREPFTSALVDELAACTPLADAWKANLLRG</sequence>
<organism evidence="2 3">
    <name type="scientific">Alicyclobacillus dauci</name>
    <dbReference type="NCBI Taxonomy" id="1475485"/>
    <lineage>
        <taxon>Bacteria</taxon>
        <taxon>Bacillati</taxon>
        <taxon>Bacillota</taxon>
        <taxon>Bacilli</taxon>
        <taxon>Bacillales</taxon>
        <taxon>Alicyclobacillaceae</taxon>
        <taxon>Alicyclobacillus</taxon>
    </lineage>
</organism>
<dbReference type="RefSeq" id="WP_268045158.1">
    <property type="nucleotide sequence ID" value="NZ_CP104064.1"/>
</dbReference>
<feature type="domain" description="MOSC" evidence="1">
    <location>
        <begin position="46"/>
        <end position="181"/>
    </location>
</feature>
<evidence type="ECO:0000313" key="3">
    <source>
        <dbReference type="Proteomes" id="UP001164803"/>
    </source>
</evidence>
<dbReference type="InterPro" id="IPR052353">
    <property type="entry name" value="Benzoxazolinone_Detox_Enz"/>
</dbReference>
<evidence type="ECO:0000259" key="1">
    <source>
        <dbReference type="PROSITE" id="PS51340"/>
    </source>
</evidence>
<dbReference type="InterPro" id="IPR005302">
    <property type="entry name" value="MoCF_Sase_C"/>
</dbReference>
<dbReference type="Pfam" id="PF03473">
    <property type="entry name" value="MOSC"/>
    <property type="match status" value="1"/>
</dbReference>
<reference evidence="2" key="1">
    <citation type="submission" date="2022-08" db="EMBL/GenBank/DDBJ databases">
        <title>Alicyclobacillus dauci DSM2870, complete genome.</title>
        <authorList>
            <person name="Wang Q."/>
            <person name="Cai R."/>
            <person name="Wang Z."/>
        </authorList>
    </citation>
    <scope>NUCLEOTIDE SEQUENCE</scope>
    <source>
        <strain evidence="2">DSM 28700</strain>
    </source>
</reference>
<dbReference type="InterPro" id="IPR011037">
    <property type="entry name" value="Pyrv_Knase-like_insert_dom_sf"/>
</dbReference>
<dbReference type="PROSITE" id="PS51340">
    <property type="entry name" value="MOSC"/>
    <property type="match status" value="1"/>
</dbReference>
<protein>
    <submittedName>
        <fullName evidence="2">MOSC domain-containing protein</fullName>
    </submittedName>
</protein>
<dbReference type="PANTHER" id="PTHR30212:SF2">
    <property type="entry name" value="PROTEIN YIIM"/>
    <property type="match status" value="1"/>
</dbReference>
<name>A0ABY6Z439_9BACL</name>
<dbReference type="Proteomes" id="UP001164803">
    <property type="component" value="Chromosome"/>
</dbReference>